<evidence type="ECO:0000313" key="14">
    <source>
        <dbReference type="Proteomes" id="UP000010797"/>
    </source>
</evidence>
<evidence type="ECO:0000256" key="7">
    <source>
        <dbReference type="ARBA" id="ARBA00023136"/>
    </source>
</evidence>
<keyword evidence="5 11" id="KW-0812">Transmembrane</keyword>
<dbReference type="KEGG" id="ddl:Desdi_2216"/>
<dbReference type="PANTHER" id="PTHR47371">
    <property type="entry name" value="LIPOTEICHOIC ACID SYNTHASE"/>
    <property type="match status" value="1"/>
</dbReference>
<evidence type="ECO:0000259" key="12">
    <source>
        <dbReference type="Pfam" id="PF00884"/>
    </source>
</evidence>
<dbReference type="InterPro" id="IPR050448">
    <property type="entry name" value="OpgB/LTA_synthase_biosynth"/>
</dbReference>
<keyword evidence="6 11" id="KW-1133">Transmembrane helix</keyword>
<dbReference type="GO" id="GO:0005886">
    <property type="term" value="C:plasma membrane"/>
    <property type="evidence" value="ECO:0007669"/>
    <property type="project" value="UniProtKB-SubCell"/>
</dbReference>
<dbReference type="SUPFAM" id="SSF53649">
    <property type="entry name" value="Alkaline phosphatase-like"/>
    <property type="match status" value="1"/>
</dbReference>
<evidence type="ECO:0000256" key="9">
    <source>
        <dbReference type="PIRSR" id="PIRSR005091-2"/>
    </source>
</evidence>
<feature type="binding site" evidence="9">
    <location>
        <position position="429"/>
    </location>
    <ligand>
        <name>substrate</name>
    </ligand>
</feature>
<feature type="transmembrane region" description="Helical" evidence="11">
    <location>
        <begin position="21"/>
        <end position="40"/>
    </location>
</feature>
<evidence type="ECO:0000256" key="10">
    <source>
        <dbReference type="PIRSR" id="PIRSR005091-3"/>
    </source>
</evidence>
<comment type="similarity">
    <text evidence="3">Belongs to the LTA synthase family.</text>
</comment>
<dbReference type="GO" id="GO:0016740">
    <property type="term" value="F:transferase activity"/>
    <property type="evidence" value="ECO:0007669"/>
    <property type="project" value="UniProtKB-KW"/>
</dbReference>
<keyword evidence="4" id="KW-1003">Cell membrane</keyword>
<feature type="transmembrane region" description="Helical" evidence="11">
    <location>
        <begin position="131"/>
        <end position="155"/>
    </location>
</feature>
<dbReference type="HOGENOM" id="CLU_021310_1_0_9"/>
<keyword evidence="7 11" id="KW-0472">Membrane</keyword>
<evidence type="ECO:0000256" key="5">
    <source>
        <dbReference type="ARBA" id="ARBA00022692"/>
    </source>
</evidence>
<feature type="active site" evidence="8">
    <location>
        <position position="316"/>
    </location>
</feature>
<dbReference type="eggNOG" id="COG1368">
    <property type="taxonomic scope" value="Bacteria"/>
</dbReference>
<evidence type="ECO:0000256" key="4">
    <source>
        <dbReference type="ARBA" id="ARBA00022475"/>
    </source>
</evidence>
<dbReference type="Pfam" id="PF00884">
    <property type="entry name" value="Sulfatase"/>
    <property type="match status" value="1"/>
</dbReference>
<dbReference type="Gene3D" id="3.30.1120.170">
    <property type="match status" value="1"/>
</dbReference>
<evidence type="ECO:0000256" key="1">
    <source>
        <dbReference type="ARBA" id="ARBA00004651"/>
    </source>
</evidence>
<evidence type="ECO:0000256" key="6">
    <source>
        <dbReference type="ARBA" id="ARBA00022989"/>
    </source>
</evidence>
<comment type="subcellular location">
    <subcellularLocation>
        <location evidence="1">Cell membrane</location>
        <topology evidence="1">Multi-pass membrane protein</topology>
    </subcellularLocation>
</comment>
<dbReference type="Proteomes" id="UP000010797">
    <property type="component" value="Chromosome"/>
</dbReference>
<dbReference type="RefSeq" id="WP_015262627.1">
    <property type="nucleotide sequence ID" value="NC_019903.1"/>
</dbReference>
<feature type="transmembrane region" description="Helical" evidence="11">
    <location>
        <begin position="60"/>
        <end position="79"/>
    </location>
</feature>
<name>L0F746_DESDL</name>
<evidence type="ECO:0000256" key="11">
    <source>
        <dbReference type="SAM" id="Phobius"/>
    </source>
</evidence>
<evidence type="ECO:0000256" key="2">
    <source>
        <dbReference type="ARBA" id="ARBA00004936"/>
    </source>
</evidence>
<dbReference type="GO" id="GO:0046872">
    <property type="term" value="F:metal ion binding"/>
    <property type="evidence" value="ECO:0007669"/>
    <property type="project" value="UniProtKB-KW"/>
</dbReference>
<keyword evidence="9" id="KW-0464">Manganese</keyword>
<dbReference type="AlphaFoldDB" id="L0F746"/>
<dbReference type="OrthoDB" id="5901192at2"/>
<keyword evidence="14" id="KW-1185">Reference proteome</keyword>
<dbReference type="InterPro" id="IPR000917">
    <property type="entry name" value="Sulfatase_N"/>
</dbReference>
<feature type="binding site" evidence="10">
    <location>
        <position position="316"/>
    </location>
    <ligand>
        <name>Mn(2+)</name>
        <dbReference type="ChEBI" id="CHEBI:29035"/>
    </ligand>
</feature>
<proteinExistence type="inferred from homology"/>
<dbReference type="STRING" id="871963.Desdi_2216"/>
<dbReference type="CDD" id="cd16015">
    <property type="entry name" value="LTA_synthase"/>
    <property type="match status" value="1"/>
</dbReference>
<gene>
    <name evidence="13" type="ordered locus">Desdi_2216</name>
</gene>
<accession>L0F746</accession>
<feature type="domain" description="Sulfatase N-terminal" evidence="12">
    <location>
        <begin position="266"/>
        <end position="551"/>
    </location>
</feature>
<feature type="binding site" evidence="10">
    <location>
        <position position="274"/>
    </location>
    <ligand>
        <name>Mn(2+)</name>
        <dbReference type="ChEBI" id="CHEBI:29035"/>
    </ligand>
</feature>
<comment type="pathway">
    <text evidence="2">Cell wall biogenesis; lipoteichoic acid biosynthesis.</text>
</comment>
<organism evidence="13 14">
    <name type="scientific">Desulfitobacterium dichloroeliminans (strain LMG P-21439 / DCA1)</name>
    <dbReference type="NCBI Taxonomy" id="871963"/>
    <lineage>
        <taxon>Bacteria</taxon>
        <taxon>Bacillati</taxon>
        <taxon>Bacillota</taxon>
        <taxon>Clostridia</taxon>
        <taxon>Eubacteriales</taxon>
        <taxon>Desulfitobacteriaceae</taxon>
        <taxon>Desulfitobacterium</taxon>
    </lineage>
</organism>
<dbReference type="EMBL" id="CP003344">
    <property type="protein sequence ID" value="AGA69649.1"/>
    <property type="molecule type" value="Genomic_DNA"/>
</dbReference>
<dbReference type="InterPro" id="IPR012160">
    <property type="entry name" value="LtaS-like"/>
</dbReference>
<dbReference type="Gene3D" id="3.40.720.10">
    <property type="entry name" value="Alkaline Phosphatase, subunit A"/>
    <property type="match status" value="1"/>
</dbReference>
<keyword evidence="9" id="KW-0479">Metal-binding</keyword>
<sequence length="614" mass="70540">MSVLQYQTIKRNLRFIGEILPDPYWLGSFLLGYIKVKVFMGLTTSWNSAWDFYFEHDYELSSSIAFCFTLLFFSVALLFKGRRRLWATWLLGAALSFILIADLVYFRGFGDYINLYLVKQVGNLEDLGSTIFSLFFIQDIFFVLDCVLGLFLLLMKKGMGKGISRQIPWFMMFCALAVGFIYSAHYRYDLTENGENQMVFRICWAPTDTMRNLSPLGYHFYDNYVYFKENQTIELTLEQKEDIQTWFAQNHEDAPSNELKGIFAGQNLILLQVESLENFVVQQSLENQEITPTLNRLLKNSIYFPNFYEQVWNGTTSDAELLANASVYPVRRGSTFFRYPLNEYYSLPVLLTEEGYTTRASHPDNAGYWNWVEALTGMGFANTLDITDFVMDEKIGLGLSDGSFLRQMQPMVGGEQQPFYDFIITMSSHGPFDLPTQYRELDMNPQIDQTKLGGYFQSIHYTDQQIGAFLDNLDQQGVLDNTVVVIYGDHGGIHKYYNSELADIQPQEEWWSIDDHKVPFIIYKKGMEAQVIDTTGGQIDILPTVAYLMGIDEKAYADKVQGRNLLTTERDYVVLADGTFVGESEGYKDHALQGLTIADLLIQSNYYAQGPHQK</sequence>
<protein>
    <submittedName>
        <fullName evidence="13">Phosphoglycerol transferase family protein, alkaline phosphatase superfamily</fullName>
    </submittedName>
</protein>
<keyword evidence="13" id="KW-0808">Transferase</keyword>
<evidence type="ECO:0000256" key="8">
    <source>
        <dbReference type="PIRSR" id="PIRSR005091-1"/>
    </source>
</evidence>
<evidence type="ECO:0000313" key="13">
    <source>
        <dbReference type="EMBL" id="AGA69649.1"/>
    </source>
</evidence>
<dbReference type="PIRSF" id="PIRSF005091">
    <property type="entry name" value="Mmb_sulf_HI1246"/>
    <property type="match status" value="1"/>
</dbReference>
<feature type="transmembrane region" description="Helical" evidence="11">
    <location>
        <begin position="167"/>
        <end position="188"/>
    </location>
</feature>
<feature type="binding site" evidence="10">
    <location>
        <position position="489"/>
    </location>
    <ligand>
        <name>Mn(2+)</name>
        <dbReference type="ChEBI" id="CHEBI:29035"/>
    </ligand>
</feature>
<feature type="binding site" evidence="10">
    <location>
        <position position="490"/>
    </location>
    <ligand>
        <name>Mn(2+)</name>
        <dbReference type="ChEBI" id="CHEBI:29035"/>
    </ligand>
</feature>
<reference evidence="14" key="1">
    <citation type="submission" date="2012-02" db="EMBL/GenBank/DDBJ databases">
        <title>Complete sequence of Desulfitobacterium dichloroeliminans LMG P-21439.</title>
        <authorList>
            <person name="Lucas S."/>
            <person name="Han J."/>
            <person name="Lapidus A."/>
            <person name="Cheng J.-F."/>
            <person name="Goodwin L."/>
            <person name="Pitluck S."/>
            <person name="Peters L."/>
            <person name="Ovchinnikova G."/>
            <person name="Teshima H."/>
            <person name="Detter J.C."/>
            <person name="Han C."/>
            <person name="Tapia R."/>
            <person name="Land M."/>
            <person name="Hauser L."/>
            <person name="Kyrpides N."/>
            <person name="Ivanova N."/>
            <person name="Pagani I."/>
            <person name="Kruse T."/>
            <person name="de Vos W.M."/>
            <person name="Boon N."/>
            <person name="Smidt H."/>
            <person name="Woyke T."/>
        </authorList>
    </citation>
    <scope>NUCLEOTIDE SEQUENCE [LARGE SCALE GENOMIC DNA]</scope>
    <source>
        <strain evidence="14">LMG P-21439 / DCA1</strain>
    </source>
</reference>
<dbReference type="PANTHER" id="PTHR47371:SF3">
    <property type="entry name" value="PHOSPHOGLYCEROL TRANSFERASE I"/>
    <property type="match status" value="1"/>
</dbReference>
<evidence type="ECO:0000256" key="3">
    <source>
        <dbReference type="ARBA" id="ARBA00009983"/>
    </source>
</evidence>
<dbReference type="InterPro" id="IPR017850">
    <property type="entry name" value="Alkaline_phosphatase_core_sf"/>
</dbReference>
<feature type="transmembrane region" description="Helical" evidence="11">
    <location>
        <begin position="86"/>
        <end position="106"/>
    </location>
</feature>